<evidence type="ECO:0000259" key="2">
    <source>
        <dbReference type="PROSITE" id="PS50042"/>
    </source>
</evidence>
<dbReference type="STRING" id="312017.I7MA36"/>
<name>I7MA36_TETTS</name>
<protein>
    <recommendedName>
        <fullName evidence="2">Cyclic nucleotide-binding domain-containing protein</fullName>
    </recommendedName>
</protein>
<dbReference type="InterPro" id="IPR014710">
    <property type="entry name" value="RmlC-like_jellyroll"/>
</dbReference>
<accession>I7MA36</accession>
<feature type="compositionally biased region" description="Basic and acidic residues" evidence="1">
    <location>
        <begin position="767"/>
        <end position="785"/>
    </location>
</feature>
<dbReference type="OrthoDB" id="421051at2759"/>
<proteinExistence type="predicted"/>
<sequence>MSKRYIQKVSTEQLEQVRKQSLENQGQLRKISYERSLKDPIDILQLNKKVRNKEQLSIVSQYLKQFPNFKIIQNENNYNEKIFQFLDKTTYQKFKKGEFIFHNQDKNDIYYFILSGEISTYAKKSQQNLNRSQTPPIQMQYLGTQSTQSPQSQKYLEKNNIQFQQQISNFQNLKKQSTQNNFDSSPSDNICENDEDEDYQLLKMQNDKIGQYFEREGYGRLKYSRIQILKQKQCFGDLSKKYKSFSAVAKSDQVELLKIQNKDFTNIFDFFERKIEMTTQVLRKQFEGLVSDRILINLAYMFEDDGDILSAGEYVYRESDAINRLYIVKDGYLDLVKRVKNIKNKYVEKKISILSMGELFGYESLTNIVDAVKENIQKQNSNNEEDVPPQQKEEVICLHKFACKSTTERASIYWLDLKVLRKRDEYGEFFNHLNRLGGKKSLYYEERLQKMLQIEEKQHTDQASLSPSKQRDPKTNFKENAQGILERQSSNVFDYGLSPSQHSFSQIDELSSPLIKKKLSQNKDKLDQPSKTFQFKRNSSLVAVSITQNNNSNSNNNEVAFTEQTPEIRRKTYNSVQFGNAQQVQSQVEVILENDELFNSTINQTKFQLSKKKYQSFNDEFQANLQEGNQKINMNSSKNSFNSTNDLGFQLKPIYNNQNNLNNNQNYRNRNKKDNYQQIDQRQIQASPFSSPVKLRKMRIQDSQNQGSVKSFTTEMDNLSKKNTIKIGSNNQIIEEFQVKLNPNLLKISSYDTPKEYEEQMKQQIERKLKKQDSGRLLQRKRENEYQSQHPSSIDIKQVQDMIKIKEDIVNNKGIPKIVQLAASGLPTFEESERIQRVLKKSNTKSINGNLSISAVNNMTKNPQSYSPRNLKKGSANNSPNVSVSLNASISRIMKNRMNPYSDLNESKASYENISRNEINSPMKIKSFQKLNFFEEDDSQMQQISFQNLKQNQNSSPLISVNQIDKEIEANESIFKFTCESPRLKLQLKQKSPEPSLELNTLNIKENNSKQILLSPVSGCADNFNNVSEFQETVKLQTNKQNNSNEKFIQKQLEQQYDNLDEIISRQKQTLQQLAISQTEKKHLKSITAKLQEATRAQPNKNISLINSLGNRRHSSIAEDIANNSRLSNNLFPQFLNNRTSLISTVSNIENIQQKNTRSSSGSQKDKQEQTPLILKPQPQQAINQQPNSCQFSPNKQSKITLQVEEQKPKHNKNLTFNQNLLKKSLIRQQLHKKYSQIVSSSPFRDKIILLYENNQSQSQQNSQLIEGVNGYTINESPIKYSKNKIQEINHHFTVDPKNVFPQSQENSRNISLTIQNSNTECKLNSNIHQGLSLLQKYQQIPINKSLSNQNRFCSTQRIRNVNSLHLIMNTGKTDQDNKNKFFQQLNVKNLSIHNNSSERYHLAPLKNYSTIITNLPARQVSHQSLQNVLTIQPKYDPSSKNPQNILNSNNGKPTYQNINQLLKPINLSESTFREKKGFSLHSNF</sequence>
<dbReference type="InterPro" id="IPR018490">
    <property type="entry name" value="cNMP-bd_dom_sf"/>
</dbReference>
<reference evidence="4" key="1">
    <citation type="journal article" date="2006" name="PLoS Biol.">
        <title>Macronuclear genome sequence of the ciliate Tetrahymena thermophila, a model eukaryote.</title>
        <authorList>
            <person name="Eisen J.A."/>
            <person name="Coyne R.S."/>
            <person name="Wu M."/>
            <person name="Wu D."/>
            <person name="Thiagarajan M."/>
            <person name="Wortman J.R."/>
            <person name="Badger J.H."/>
            <person name="Ren Q."/>
            <person name="Amedeo P."/>
            <person name="Jones K.M."/>
            <person name="Tallon L.J."/>
            <person name="Delcher A.L."/>
            <person name="Salzberg S.L."/>
            <person name="Silva J.C."/>
            <person name="Haas B.J."/>
            <person name="Majoros W.H."/>
            <person name="Farzad M."/>
            <person name="Carlton J.M."/>
            <person name="Smith R.K. Jr."/>
            <person name="Garg J."/>
            <person name="Pearlman R.E."/>
            <person name="Karrer K.M."/>
            <person name="Sun L."/>
            <person name="Manning G."/>
            <person name="Elde N.C."/>
            <person name="Turkewitz A.P."/>
            <person name="Asai D.J."/>
            <person name="Wilkes D.E."/>
            <person name="Wang Y."/>
            <person name="Cai H."/>
            <person name="Collins K."/>
            <person name="Stewart B.A."/>
            <person name="Lee S.R."/>
            <person name="Wilamowska K."/>
            <person name="Weinberg Z."/>
            <person name="Ruzzo W.L."/>
            <person name="Wloga D."/>
            <person name="Gaertig J."/>
            <person name="Frankel J."/>
            <person name="Tsao C.-C."/>
            <person name="Gorovsky M.A."/>
            <person name="Keeling P.J."/>
            <person name="Waller R.F."/>
            <person name="Patron N.J."/>
            <person name="Cherry J.M."/>
            <person name="Stover N.A."/>
            <person name="Krieger C.J."/>
            <person name="del Toro C."/>
            <person name="Ryder H.F."/>
            <person name="Williamson S.C."/>
            <person name="Barbeau R.A."/>
            <person name="Hamilton E.P."/>
            <person name="Orias E."/>
        </authorList>
    </citation>
    <scope>NUCLEOTIDE SEQUENCE [LARGE SCALE GENOMIC DNA]</scope>
    <source>
        <strain evidence="4">SB210</strain>
    </source>
</reference>
<dbReference type="CDD" id="cd00038">
    <property type="entry name" value="CAP_ED"/>
    <property type="match status" value="1"/>
</dbReference>
<dbReference type="EMBL" id="GG662472">
    <property type="protein sequence ID" value="EAS03645.2"/>
    <property type="molecule type" value="Genomic_DNA"/>
</dbReference>
<evidence type="ECO:0000313" key="3">
    <source>
        <dbReference type="EMBL" id="EAS03645.2"/>
    </source>
</evidence>
<feature type="region of interest" description="Disordered" evidence="1">
    <location>
        <begin position="857"/>
        <end position="882"/>
    </location>
</feature>
<gene>
    <name evidence="3" type="ORF">TTHERM_00473070</name>
</gene>
<dbReference type="InParanoid" id="I7MA36"/>
<feature type="compositionally biased region" description="Polar residues" evidence="1">
    <location>
        <begin position="1153"/>
        <end position="1163"/>
    </location>
</feature>
<dbReference type="Gene3D" id="2.60.120.10">
    <property type="entry name" value="Jelly Rolls"/>
    <property type="match status" value="2"/>
</dbReference>
<feature type="compositionally biased region" description="Low complexity" evidence="1">
    <location>
        <begin position="1177"/>
        <end position="1188"/>
    </location>
</feature>
<dbReference type="GeneID" id="7830209"/>
<evidence type="ECO:0000256" key="1">
    <source>
        <dbReference type="SAM" id="MobiDB-lite"/>
    </source>
</evidence>
<dbReference type="InterPro" id="IPR000595">
    <property type="entry name" value="cNMP-bd_dom"/>
</dbReference>
<dbReference type="RefSeq" id="XP_001023890.2">
    <property type="nucleotide sequence ID" value="XM_001023890.2"/>
</dbReference>
<organism evidence="3 4">
    <name type="scientific">Tetrahymena thermophila (strain SB210)</name>
    <dbReference type="NCBI Taxonomy" id="312017"/>
    <lineage>
        <taxon>Eukaryota</taxon>
        <taxon>Sar</taxon>
        <taxon>Alveolata</taxon>
        <taxon>Ciliophora</taxon>
        <taxon>Intramacronucleata</taxon>
        <taxon>Oligohymenophorea</taxon>
        <taxon>Hymenostomatida</taxon>
        <taxon>Tetrahymenina</taxon>
        <taxon>Tetrahymenidae</taxon>
        <taxon>Tetrahymena</taxon>
    </lineage>
</organism>
<feature type="domain" description="Cyclic nucleotide-binding" evidence="2">
    <location>
        <begin position="81"/>
        <end position="127"/>
    </location>
</feature>
<dbReference type="PROSITE" id="PS50042">
    <property type="entry name" value="CNMP_BINDING_3"/>
    <property type="match status" value="2"/>
</dbReference>
<dbReference type="KEGG" id="tet:TTHERM_00473070"/>
<keyword evidence="4" id="KW-1185">Reference proteome</keyword>
<dbReference type="SUPFAM" id="SSF51206">
    <property type="entry name" value="cAMP-binding domain-like"/>
    <property type="match status" value="2"/>
</dbReference>
<feature type="compositionally biased region" description="Polar residues" evidence="1">
    <location>
        <begin position="857"/>
        <end position="868"/>
    </location>
</feature>
<dbReference type="Proteomes" id="UP000009168">
    <property type="component" value="Unassembled WGS sequence"/>
</dbReference>
<feature type="region of interest" description="Disordered" evidence="1">
    <location>
        <begin position="1153"/>
        <end position="1190"/>
    </location>
</feature>
<evidence type="ECO:0000313" key="4">
    <source>
        <dbReference type="Proteomes" id="UP000009168"/>
    </source>
</evidence>
<feature type="region of interest" description="Disordered" evidence="1">
    <location>
        <begin position="767"/>
        <end position="793"/>
    </location>
</feature>
<feature type="domain" description="Cyclic nucleotide-binding" evidence="2">
    <location>
        <begin position="309"/>
        <end position="365"/>
    </location>
</feature>